<protein>
    <submittedName>
        <fullName evidence="3">Uncharacterized protein</fullName>
    </submittedName>
</protein>
<feature type="chain" id="PRO_5005550627" evidence="2">
    <location>
        <begin position="21"/>
        <end position="122"/>
    </location>
</feature>
<feature type="compositionally biased region" description="Polar residues" evidence="1">
    <location>
        <begin position="36"/>
        <end position="53"/>
    </location>
</feature>
<accession>A0A0L0VUL0</accession>
<dbReference type="Proteomes" id="UP000054564">
    <property type="component" value="Unassembled WGS sequence"/>
</dbReference>
<feature type="non-terminal residue" evidence="3">
    <location>
        <position position="1"/>
    </location>
</feature>
<organism evidence="3 4">
    <name type="scientific">Puccinia striiformis f. sp. tritici PST-78</name>
    <dbReference type="NCBI Taxonomy" id="1165861"/>
    <lineage>
        <taxon>Eukaryota</taxon>
        <taxon>Fungi</taxon>
        <taxon>Dikarya</taxon>
        <taxon>Basidiomycota</taxon>
        <taxon>Pucciniomycotina</taxon>
        <taxon>Pucciniomycetes</taxon>
        <taxon>Pucciniales</taxon>
        <taxon>Pucciniaceae</taxon>
        <taxon>Puccinia</taxon>
    </lineage>
</organism>
<name>A0A0L0VUL0_9BASI</name>
<sequence>MRLFYLQGLVVLMCISYTSASMMSSSLGSRGESFEAVSSSTEHAASYSGTPDGSGSGLELSEERTGHSGYGDGDEQEVTSRPQQENLGTCWLSGCGTDAWCPSCRQCWNHCPGEHSESGSTG</sequence>
<proteinExistence type="predicted"/>
<evidence type="ECO:0000313" key="3">
    <source>
        <dbReference type="EMBL" id="KNF02695.1"/>
    </source>
</evidence>
<evidence type="ECO:0000313" key="4">
    <source>
        <dbReference type="Proteomes" id="UP000054564"/>
    </source>
</evidence>
<evidence type="ECO:0000256" key="1">
    <source>
        <dbReference type="SAM" id="MobiDB-lite"/>
    </source>
</evidence>
<reference evidence="4" key="1">
    <citation type="submission" date="2014-03" db="EMBL/GenBank/DDBJ databases">
        <title>The Genome Sequence of Puccinia striiformis f. sp. tritici PST-78.</title>
        <authorList>
            <consortium name="The Broad Institute Genome Sequencing Platform"/>
            <person name="Cuomo C."/>
            <person name="Hulbert S."/>
            <person name="Chen X."/>
            <person name="Walker B."/>
            <person name="Young S.K."/>
            <person name="Zeng Q."/>
            <person name="Gargeya S."/>
            <person name="Fitzgerald M."/>
            <person name="Haas B."/>
            <person name="Abouelleil A."/>
            <person name="Alvarado L."/>
            <person name="Arachchi H.M."/>
            <person name="Berlin A.M."/>
            <person name="Chapman S.B."/>
            <person name="Goldberg J."/>
            <person name="Griggs A."/>
            <person name="Gujja S."/>
            <person name="Hansen M."/>
            <person name="Howarth C."/>
            <person name="Imamovic A."/>
            <person name="Larimer J."/>
            <person name="McCowan C."/>
            <person name="Montmayeur A."/>
            <person name="Murphy C."/>
            <person name="Neiman D."/>
            <person name="Pearson M."/>
            <person name="Priest M."/>
            <person name="Roberts A."/>
            <person name="Saif S."/>
            <person name="Shea T."/>
            <person name="Sisk P."/>
            <person name="Sykes S."/>
            <person name="Wortman J."/>
            <person name="Nusbaum C."/>
            <person name="Birren B."/>
        </authorList>
    </citation>
    <scope>NUCLEOTIDE SEQUENCE [LARGE SCALE GENOMIC DNA]</scope>
    <source>
        <strain evidence="4">race PST-78</strain>
    </source>
</reference>
<keyword evidence="4" id="KW-1185">Reference proteome</keyword>
<gene>
    <name evidence="3" type="ORF">PSTG_03982</name>
</gene>
<dbReference type="AlphaFoldDB" id="A0A0L0VUL0"/>
<evidence type="ECO:0000256" key="2">
    <source>
        <dbReference type="SAM" id="SignalP"/>
    </source>
</evidence>
<keyword evidence="2" id="KW-0732">Signal</keyword>
<feature type="region of interest" description="Disordered" evidence="1">
    <location>
        <begin position="23"/>
        <end position="82"/>
    </location>
</feature>
<feature type="signal peptide" evidence="2">
    <location>
        <begin position="1"/>
        <end position="20"/>
    </location>
</feature>
<comment type="caution">
    <text evidence="3">The sequence shown here is derived from an EMBL/GenBank/DDBJ whole genome shotgun (WGS) entry which is preliminary data.</text>
</comment>
<dbReference type="EMBL" id="AJIL01000021">
    <property type="protein sequence ID" value="KNF02695.1"/>
    <property type="molecule type" value="Genomic_DNA"/>
</dbReference>